<dbReference type="Proteomes" id="UP001209878">
    <property type="component" value="Unassembled WGS sequence"/>
</dbReference>
<reference evidence="2" key="1">
    <citation type="journal article" date="2023" name="Mol. Biol. Evol.">
        <title>Third-Generation Sequencing Reveals the Adaptive Role of the Epigenome in Three Deep-Sea Polychaetes.</title>
        <authorList>
            <person name="Perez M."/>
            <person name="Aroh O."/>
            <person name="Sun Y."/>
            <person name="Lan Y."/>
            <person name="Juniper S.K."/>
            <person name="Young C.R."/>
            <person name="Angers B."/>
            <person name="Qian P.Y."/>
        </authorList>
    </citation>
    <scope>NUCLEOTIDE SEQUENCE</scope>
    <source>
        <strain evidence="2">R07B-5</strain>
    </source>
</reference>
<evidence type="ECO:0000313" key="2">
    <source>
        <dbReference type="EMBL" id="KAK2188021.1"/>
    </source>
</evidence>
<comment type="caution">
    <text evidence="2">The sequence shown here is derived from an EMBL/GenBank/DDBJ whole genome shotgun (WGS) entry which is preliminary data.</text>
</comment>
<organism evidence="2 3">
    <name type="scientific">Ridgeia piscesae</name>
    <name type="common">Tubeworm</name>
    <dbReference type="NCBI Taxonomy" id="27915"/>
    <lineage>
        <taxon>Eukaryota</taxon>
        <taxon>Metazoa</taxon>
        <taxon>Spiralia</taxon>
        <taxon>Lophotrochozoa</taxon>
        <taxon>Annelida</taxon>
        <taxon>Polychaeta</taxon>
        <taxon>Sedentaria</taxon>
        <taxon>Canalipalpata</taxon>
        <taxon>Sabellida</taxon>
        <taxon>Siboglinidae</taxon>
        <taxon>Ridgeia</taxon>
    </lineage>
</organism>
<feature type="signal peptide" evidence="1">
    <location>
        <begin position="1"/>
        <end position="19"/>
    </location>
</feature>
<evidence type="ECO:0000313" key="3">
    <source>
        <dbReference type="Proteomes" id="UP001209878"/>
    </source>
</evidence>
<dbReference type="AlphaFoldDB" id="A0AAD9P4T5"/>
<keyword evidence="3" id="KW-1185">Reference proteome</keyword>
<protein>
    <submittedName>
        <fullName evidence="2">Uncharacterized protein</fullName>
    </submittedName>
</protein>
<accession>A0AAD9P4T5</accession>
<sequence>MSTWRVFVILLALLASSQASDKKTDWKCFPPCSFQDKRLSQY</sequence>
<evidence type="ECO:0000256" key="1">
    <source>
        <dbReference type="SAM" id="SignalP"/>
    </source>
</evidence>
<proteinExistence type="predicted"/>
<name>A0AAD9P4T5_RIDPI</name>
<gene>
    <name evidence="2" type="ORF">NP493_147g04045</name>
</gene>
<dbReference type="EMBL" id="JAODUO010000147">
    <property type="protein sequence ID" value="KAK2188021.1"/>
    <property type="molecule type" value="Genomic_DNA"/>
</dbReference>
<keyword evidence="1" id="KW-0732">Signal</keyword>
<feature type="chain" id="PRO_5042189574" evidence="1">
    <location>
        <begin position="20"/>
        <end position="42"/>
    </location>
</feature>